<evidence type="ECO:0000313" key="1">
    <source>
        <dbReference type="EMBL" id="KAK1788695.1"/>
    </source>
</evidence>
<comment type="caution">
    <text evidence="1">The sequence shown here is derived from an EMBL/GenBank/DDBJ whole genome shotgun (WGS) entry which is preliminary data.</text>
</comment>
<dbReference type="AlphaFoldDB" id="A0AAD8YX60"/>
<name>A0AAD8YX60_9TELE</name>
<accession>A0AAD8YX60</accession>
<evidence type="ECO:0000313" key="2">
    <source>
        <dbReference type="Proteomes" id="UP001239994"/>
    </source>
</evidence>
<reference evidence="1" key="1">
    <citation type="submission" date="2023-03" db="EMBL/GenBank/DDBJ databases">
        <title>Electrophorus voltai genome.</title>
        <authorList>
            <person name="Bian C."/>
        </authorList>
    </citation>
    <scope>NUCLEOTIDE SEQUENCE</scope>
    <source>
        <strain evidence="1">CB-2022</strain>
        <tissue evidence="1">Muscle</tissue>
    </source>
</reference>
<keyword evidence="2" id="KW-1185">Reference proteome</keyword>
<gene>
    <name evidence="1" type="ORF">P4O66_002516</name>
</gene>
<evidence type="ECO:0008006" key="3">
    <source>
        <dbReference type="Google" id="ProtNLM"/>
    </source>
</evidence>
<proteinExistence type="predicted"/>
<dbReference type="EMBL" id="JAROKS010000022">
    <property type="protein sequence ID" value="KAK1788695.1"/>
    <property type="molecule type" value="Genomic_DNA"/>
</dbReference>
<sequence length="280" mass="32590">MELDSFLTMREKAMQSNLEILASDRMELTFNKSGYSFLETSRTPHENTIFLFLHNNHYYSVENIEGLLGFHYVCRFCYKGFTKNQNYVELYPQPEFYGVDTMKPKERQDFFDWYKTNLFFQGKTSRTINLNTNYMILFKNPRDKSQIQSPLRSDVDFKKCSQSLSACTPSGRVGRPCLHSYFSSSVNYEAFAGQKDPSSKPCILSCLPSLDYGYEDYGYREDYDDLKSLRAYHSTENALTEVLNDLRPNRDASNLSILVLLDLSVAFDTADHVTLNWLHF</sequence>
<organism evidence="1 2">
    <name type="scientific">Electrophorus voltai</name>
    <dbReference type="NCBI Taxonomy" id="2609070"/>
    <lineage>
        <taxon>Eukaryota</taxon>
        <taxon>Metazoa</taxon>
        <taxon>Chordata</taxon>
        <taxon>Craniata</taxon>
        <taxon>Vertebrata</taxon>
        <taxon>Euteleostomi</taxon>
        <taxon>Actinopterygii</taxon>
        <taxon>Neopterygii</taxon>
        <taxon>Teleostei</taxon>
        <taxon>Ostariophysi</taxon>
        <taxon>Gymnotiformes</taxon>
        <taxon>Gymnotoidei</taxon>
        <taxon>Gymnotidae</taxon>
        <taxon>Electrophorus</taxon>
    </lineage>
</organism>
<protein>
    <recommendedName>
        <fullName evidence="3">Reverse transcriptase domain-containing protein</fullName>
    </recommendedName>
</protein>
<dbReference type="Proteomes" id="UP001239994">
    <property type="component" value="Unassembled WGS sequence"/>
</dbReference>